<evidence type="ECO:0000256" key="1">
    <source>
        <dbReference type="ARBA" id="ARBA00022485"/>
    </source>
</evidence>
<keyword evidence="5" id="KW-0671">Queuosine biosynthesis</keyword>
<dbReference type="InterPro" id="IPR016024">
    <property type="entry name" value="ARM-type_fold"/>
</dbReference>
<dbReference type="KEGG" id="nli:G3M70_08870"/>
<dbReference type="PROSITE" id="PS51379">
    <property type="entry name" value="4FE4S_FER_2"/>
    <property type="match status" value="1"/>
</dbReference>
<dbReference type="Pfam" id="PF13646">
    <property type="entry name" value="HEAT_2"/>
    <property type="match status" value="1"/>
</dbReference>
<dbReference type="FunFam" id="3.30.70.20:FF:000017">
    <property type="entry name" value="Epoxyqueuosine reductase"/>
    <property type="match status" value="1"/>
</dbReference>
<dbReference type="SUPFAM" id="SSF54862">
    <property type="entry name" value="4Fe-4S ferredoxins"/>
    <property type="match status" value="1"/>
</dbReference>
<feature type="domain" description="4Fe-4S ferredoxin-type" evidence="9">
    <location>
        <begin position="158"/>
        <end position="186"/>
    </location>
</feature>
<dbReference type="GO" id="GO:0046872">
    <property type="term" value="F:metal ion binding"/>
    <property type="evidence" value="ECO:0007669"/>
    <property type="project" value="UniProtKB-KW"/>
</dbReference>
<sequence length="352" mass="39287">MGIAPPDTREIMPRFDAWLKNGHQGTMDWLVRGRNKRADLNNVLPGIESVICLRTNYQTQTRQLDYLEDPATGDITCYGWNLDYHDIIEPRLKTLEAELQNLFPGCTTRRYVDTGPVPEKPLAEQAGLGWIGKHTNLLTEGVGSWYFLSEILIDVALPYSTPAENHCGPCTACIDICPTGAIIEPYVLDSRRCISYLTIENKGMIPLEFRKALGNRIYGCDDCQIVCPWNEDATVTPEPAFQERTGTKLLTELMLLDDVGFRERFRKSPVKRIKRRGLLRNVAVALGNSGDAGAIPVLKDALADDEPLIRAHVVWALGELLGAEAVSTIRFILTNETHPDVTEEIKRLSPTG</sequence>
<keyword evidence="1" id="KW-0004">4Fe-4S</keyword>
<dbReference type="EMBL" id="CP048685">
    <property type="protein sequence ID" value="QPJ63766.1"/>
    <property type="molecule type" value="Genomic_DNA"/>
</dbReference>
<evidence type="ECO:0000259" key="9">
    <source>
        <dbReference type="PROSITE" id="PS51379"/>
    </source>
</evidence>
<dbReference type="Proteomes" id="UP000594688">
    <property type="component" value="Chromosome"/>
</dbReference>
<dbReference type="PANTHER" id="PTHR30002">
    <property type="entry name" value="EPOXYQUEUOSINE REDUCTASE"/>
    <property type="match status" value="1"/>
</dbReference>
<evidence type="ECO:0000256" key="7">
    <source>
        <dbReference type="ARBA" id="ARBA00023004"/>
    </source>
</evidence>
<dbReference type="AlphaFoldDB" id="A0A7T0G233"/>
<reference evidence="10 11" key="1">
    <citation type="submission" date="2020-02" db="EMBL/GenBank/DDBJ databases">
        <title>Genomic and physiological characterization of two novel Nitrospinaceae genera.</title>
        <authorList>
            <person name="Mueller A.J."/>
            <person name="Jung M.-Y."/>
            <person name="Strachan C.R."/>
            <person name="Herbold C.W."/>
            <person name="Kirkegaard R.H."/>
            <person name="Daims H."/>
        </authorList>
    </citation>
    <scope>NUCLEOTIDE SEQUENCE [LARGE SCALE GENOMIC DNA]</scope>
    <source>
        <strain evidence="10">EB</strain>
    </source>
</reference>
<dbReference type="EC" id="1.17.99.6" evidence="10"/>
<dbReference type="GO" id="GO:0051539">
    <property type="term" value="F:4 iron, 4 sulfur cluster binding"/>
    <property type="evidence" value="ECO:0007669"/>
    <property type="project" value="UniProtKB-KW"/>
</dbReference>
<dbReference type="Gene3D" id="1.25.10.10">
    <property type="entry name" value="Leucine-rich Repeat Variant"/>
    <property type="match status" value="1"/>
</dbReference>
<dbReference type="InterPro" id="IPR017896">
    <property type="entry name" value="4Fe4S_Fe-S-bd"/>
</dbReference>
<evidence type="ECO:0000313" key="10">
    <source>
        <dbReference type="EMBL" id="QPJ63766.1"/>
    </source>
</evidence>
<protein>
    <submittedName>
        <fullName evidence="10">tRNA epoxyqueuosine(34) reductase QueG</fullName>
        <ecNumber evidence="10">1.17.99.6</ecNumber>
    </submittedName>
</protein>
<dbReference type="InterPro" id="IPR004155">
    <property type="entry name" value="PBS_lyase_HEAT"/>
</dbReference>
<accession>A0A7T0G233</accession>
<dbReference type="GO" id="GO:0008616">
    <property type="term" value="P:tRNA queuosine(34) biosynthetic process"/>
    <property type="evidence" value="ECO:0007669"/>
    <property type="project" value="UniProtKB-KW"/>
</dbReference>
<dbReference type="InterPro" id="IPR011989">
    <property type="entry name" value="ARM-like"/>
</dbReference>
<dbReference type="InterPro" id="IPR013542">
    <property type="entry name" value="QueG_DUF1730"/>
</dbReference>
<proteinExistence type="predicted"/>
<dbReference type="Pfam" id="PF08331">
    <property type="entry name" value="QueG_DUF1730"/>
    <property type="match status" value="1"/>
</dbReference>
<evidence type="ECO:0000313" key="11">
    <source>
        <dbReference type="Proteomes" id="UP000594688"/>
    </source>
</evidence>
<organism evidence="10 11">
    <name type="scientific">Candidatus Nitronauta litoralis</name>
    <dbReference type="NCBI Taxonomy" id="2705533"/>
    <lineage>
        <taxon>Bacteria</taxon>
        <taxon>Pseudomonadati</taxon>
        <taxon>Nitrospinota/Tectimicrobiota group</taxon>
        <taxon>Nitrospinota</taxon>
        <taxon>Nitrospinia</taxon>
        <taxon>Nitrospinales</taxon>
        <taxon>Nitrospinaceae</taxon>
        <taxon>Candidatus Nitronauta</taxon>
    </lineage>
</organism>
<evidence type="ECO:0000256" key="4">
    <source>
        <dbReference type="ARBA" id="ARBA00022723"/>
    </source>
</evidence>
<keyword evidence="6 10" id="KW-0560">Oxidoreductase</keyword>
<keyword evidence="4" id="KW-0479">Metal-binding</keyword>
<keyword evidence="3" id="KW-0819">tRNA processing</keyword>
<dbReference type="PANTHER" id="PTHR30002:SF4">
    <property type="entry name" value="EPOXYQUEUOSINE REDUCTASE"/>
    <property type="match status" value="1"/>
</dbReference>
<dbReference type="GO" id="GO:0052693">
    <property type="term" value="F:epoxyqueuosine reductase activity"/>
    <property type="evidence" value="ECO:0007669"/>
    <property type="project" value="UniProtKB-EC"/>
</dbReference>
<dbReference type="Gene3D" id="3.30.70.20">
    <property type="match status" value="1"/>
</dbReference>
<keyword evidence="8" id="KW-0411">Iron-sulfur</keyword>
<name>A0A7T0G233_9BACT</name>
<evidence type="ECO:0000256" key="5">
    <source>
        <dbReference type="ARBA" id="ARBA00022785"/>
    </source>
</evidence>
<evidence type="ECO:0000256" key="2">
    <source>
        <dbReference type="ARBA" id="ARBA00022490"/>
    </source>
</evidence>
<dbReference type="InterPro" id="IPR004453">
    <property type="entry name" value="QueG"/>
</dbReference>
<dbReference type="Pfam" id="PF13484">
    <property type="entry name" value="Fer4_16"/>
    <property type="match status" value="1"/>
</dbReference>
<dbReference type="SUPFAM" id="SSF48371">
    <property type="entry name" value="ARM repeat"/>
    <property type="match status" value="1"/>
</dbReference>
<evidence type="ECO:0000256" key="3">
    <source>
        <dbReference type="ARBA" id="ARBA00022694"/>
    </source>
</evidence>
<dbReference type="SMART" id="SM00567">
    <property type="entry name" value="EZ_HEAT"/>
    <property type="match status" value="2"/>
</dbReference>
<evidence type="ECO:0000256" key="8">
    <source>
        <dbReference type="ARBA" id="ARBA00023014"/>
    </source>
</evidence>
<dbReference type="NCBIfam" id="TIGR00276">
    <property type="entry name" value="tRNA epoxyqueuosine(34) reductase QueG"/>
    <property type="match status" value="1"/>
</dbReference>
<keyword evidence="7" id="KW-0408">Iron</keyword>
<gene>
    <name evidence="10" type="primary">queG</name>
    <name evidence="10" type="ORF">G3M70_08870</name>
</gene>
<keyword evidence="2" id="KW-0963">Cytoplasm</keyword>
<evidence type="ECO:0000256" key="6">
    <source>
        <dbReference type="ARBA" id="ARBA00023002"/>
    </source>
</evidence>